<reference evidence="2 3" key="1">
    <citation type="submission" date="2012-08" db="EMBL/GenBank/DDBJ databases">
        <title>Oryza genome evolution.</title>
        <authorList>
            <person name="Wing R.A."/>
        </authorList>
    </citation>
    <scope>NUCLEOTIDE SEQUENCE</scope>
</reference>
<evidence type="ECO:0000256" key="1">
    <source>
        <dbReference type="SAM" id="MobiDB-lite"/>
    </source>
</evidence>
<accession>A0A0D9VLA7</accession>
<dbReference type="AlphaFoldDB" id="A0A0D9VLA7"/>
<reference evidence="3" key="2">
    <citation type="submission" date="2013-12" db="EMBL/GenBank/DDBJ databases">
        <authorList>
            <person name="Yu Y."/>
            <person name="Lee S."/>
            <person name="de Baynast K."/>
            <person name="Wissotski M."/>
            <person name="Liu L."/>
            <person name="Talag J."/>
            <person name="Goicoechea J."/>
            <person name="Angelova A."/>
            <person name="Jetty R."/>
            <person name="Kudrna D."/>
            <person name="Golser W."/>
            <person name="Rivera L."/>
            <person name="Zhang J."/>
            <person name="Wing R."/>
        </authorList>
    </citation>
    <scope>NUCLEOTIDE SEQUENCE</scope>
</reference>
<dbReference type="EnsemblPlants" id="LPERR02G27230.1">
    <property type="protein sequence ID" value="LPERR02G27230.1"/>
    <property type="gene ID" value="LPERR02G27230"/>
</dbReference>
<name>A0A0D9VLA7_9ORYZ</name>
<evidence type="ECO:0000313" key="2">
    <source>
        <dbReference type="EnsemblPlants" id="LPERR02G27230.1"/>
    </source>
</evidence>
<keyword evidence="3" id="KW-1185">Reference proteome</keyword>
<feature type="compositionally biased region" description="Polar residues" evidence="1">
    <location>
        <begin position="15"/>
        <end position="37"/>
    </location>
</feature>
<protein>
    <submittedName>
        <fullName evidence="2">Uncharacterized protein</fullName>
    </submittedName>
</protein>
<dbReference type="Gramene" id="LPERR02G27230.1">
    <property type="protein sequence ID" value="LPERR02G27230.1"/>
    <property type="gene ID" value="LPERR02G27230"/>
</dbReference>
<organism evidence="2 3">
    <name type="scientific">Leersia perrieri</name>
    <dbReference type="NCBI Taxonomy" id="77586"/>
    <lineage>
        <taxon>Eukaryota</taxon>
        <taxon>Viridiplantae</taxon>
        <taxon>Streptophyta</taxon>
        <taxon>Embryophyta</taxon>
        <taxon>Tracheophyta</taxon>
        <taxon>Spermatophyta</taxon>
        <taxon>Magnoliopsida</taxon>
        <taxon>Liliopsida</taxon>
        <taxon>Poales</taxon>
        <taxon>Poaceae</taxon>
        <taxon>BOP clade</taxon>
        <taxon>Oryzoideae</taxon>
        <taxon>Oryzeae</taxon>
        <taxon>Oryzinae</taxon>
        <taxon>Leersia</taxon>
    </lineage>
</organism>
<dbReference type="HOGENOM" id="CLU_2064866_0_0_1"/>
<feature type="region of interest" description="Disordered" evidence="1">
    <location>
        <begin position="15"/>
        <end position="78"/>
    </location>
</feature>
<proteinExistence type="predicted"/>
<reference evidence="2" key="3">
    <citation type="submission" date="2015-04" db="UniProtKB">
        <authorList>
            <consortium name="EnsemblPlants"/>
        </authorList>
    </citation>
    <scope>IDENTIFICATION</scope>
</reference>
<dbReference type="Proteomes" id="UP000032180">
    <property type="component" value="Chromosome 2"/>
</dbReference>
<evidence type="ECO:0000313" key="3">
    <source>
        <dbReference type="Proteomes" id="UP000032180"/>
    </source>
</evidence>
<sequence length="119" mass="12473">MNALKLTSVQLTSLTPILTPQFPTESNDDTPVTSLDATDQARRGDDLPSNGSDRTDPIVPRDVGVLHHRQSGGPRTYVTRTASSSALAVRGAVHALSSCYSSASVANPSGRRTARTPSG</sequence>